<name>A0A0A9AIP6_ARUDO</name>
<protein>
    <submittedName>
        <fullName evidence="1">Uncharacterized protein</fullName>
    </submittedName>
</protein>
<dbReference type="AlphaFoldDB" id="A0A0A9AIP6"/>
<sequence length="54" mass="6465">MPYALRRLFATILAFCEVTNVRELWTKHFEAMSDDFCMESINNETVEQMVLKKY</sequence>
<reference evidence="1" key="1">
    <citation type="submission" date="2014-09" db="EMBL/GenBank/DDBJ databases">
        <authorList>
            <person name="Magalhaes I.L.F."/>
            <person name="Oliveira U."/>
            <person name="Santos F.R."/>
            <person name="Vidigal T.H.D.A."/>
            <person name="Brescovit A.D."/>
            <person name="Santos A.J."/>
        </authorList>
    </citation>
    <scope>NUCLEOTIDE SEQUENCE</scope>
    <source>
        <tissue evidence="1">Shoot tissue taken approximately 20 cm above the soil surface</tissue>
    </source>
</reference>
<dbReference type="EMBL" id="GBRH01250928">
    <property type="protein sequence ID" value="JAD46967.1"/>
    <property type="molecule type" value="Transcribed_RNA"/>
</dbReference>
<reference evidence="1" key="2">
    <citation type="journal article" date="2015" name="Data Brief">
        <title>Shoot transcriptome of the giant reed, Arundo donax.</title>
        <authorList>
            <person name="Barrero R.A."/>
            <person name="Guerrero F.D."/>
            <person name="Moolhuijzen P."/>
            <person name="Goolsby J.A."/>
            <person name="Tidwell J."/>
            <person name="Bellgard S.E."/>
            <person name="Bellgard M.I."/>
        </authorList>
    </citation>
    <scope>NUCLEOTIDE SEQUENCE</scope>
    <source>
        <tissue evidence="1">Shoot tissue taken approximately 20 cm above the soil surface</tissue>
    </source>
</reference>
<accession>A0A0A9AIP6</accession>
<evidence type="ECO:0000313" key="1">
    <source>
        <dbReference type="EMBL" id="JAD46967.1"/>
    </source>
</evidence>
<organism evidence="1">
    <name type="scientific">Arundo donax</name>
    <name type="common">Giant reed</name>
    <name type="synonym">Donax arundinaceus</name>
    <dbReference type="NCBI Taxonomy" id="35708"/>
    <lineage>
        <taxon>Eukaryota</taxon>
        <taxon>Viridiplantae</taxon>
        <taxon>Streptophyta</taxon>
        <taxon>Embryophyta</taxon>
        <taxon>Tracheophyta</taxon>
        <taxon>Spermatophyta</taxon>
        <taxon>Magnoliopsida</taxon>
        <taxon>Liliopsida</taxon>
        <taxon>Poales</taxon>
        <taxon>Poaceae</taxon>
        <taxon>PACMAD clade</taxon>
        <taxon>Arundinoideae</taxon>
        <taxon>Arundineae</taxon>
        <taxon>Arundo</taxon>
    </lineage>
</organism>
<proteinExistence type="predicted"/>